<dbReference type="SUPFAM" id="SSF46785">
    <property type="entry name" value="Winged helix' DNA-binding domain"/>
    <property type="match status" value="1"/>
</dbReference>
<dbReference type="Gene3D" id="1.10.10.10">
    <property type="entry name" value="Winged helix-like DNA-binding domain superfamily/Winged helix DNA-binding domain"/>
    <property type="match status" value="1"/>
</dbReference>
<evidence type="ECO:0000256" key="1">
    <source>
        <dbReference type="ARBA" id="ARBA00005562"/>
    </source>
</evidence>
<reference evidence="5 6" key="1">
    <citation type="submission" date="2018-04" db="EMBL/GenBank/DDBJ databases">
        <authorList>
            <person name="Zhang X."/>
            <person name="Yuan J."/>
            <person name="Li F."/>
            <person name="Xiang J."/>
        </authorList>
    </citation>
    <scope>NUCLEOTIDE SEQUENCE [LARGE SCALE GENOMIC DNA]</scope>
    <source>
        <tissue evidence="5">Muscle</tissue>
    </source>
</reference>
<comment type="subcellular location">
    <subcellularLocation>
        <location evidence="3">Nucleus</location>
    </subcellularLocation>
</comment>
<dbReference type="PANTHER" id="PTHR11849:SF190">
    <property type="entry name" value="ETS-DOMAIN PROTEIN"/>
    <property type="match status" value="1"/>
</dbReference>
<evidence type="ECO:0000256" key="2">
    <source>
        <dbReference type="ARBA" id="ARBA00023125"/>
    </source>
</evidence>
<dbReference type="GO" id="GO:0043565">
    <property type="term" value="F:sequence-specific DNA binding"/>
    <property type="evidence" value="ECO:0007669"/>
    <property type="project" value="InterPro"/>
</dbReference>
<dbReference type="PANTHER" id="PTHR11849">
    <property type="entry name" value="ETS"/>
    <property type="match status" value="1"/>
</dbReference>
<dbReference type="PROSITE" id="PS50061">
    <property type="entry name" value="ETS_DOMAIN_3"/>
    <property type="match status" value="1"/>
</dbReference>
<dbReference type="PRINTS" id="PR00454">
    <property type="entry name" value="ETSDOMAIN"/>
</dbReference>
<dbReference type="InterPro" id="IPR036388">
    <property type="entry name" value="WH-like_DNA-bd_sf"/>
</dbReference>
<proteinExistence type="inferred from homology"/>
<dbReference type="AlphaFoldDB" id="A0A3R7MA45"/>
<dbReference type="Pfam" id="PF00178">
    <property type="entry name" value="Ets"/>
    <property type="match status" value="1"/>
</dbReference>
<accession>A0A3R7MA45</accession>
<dbReference type="EMBL" id="QCYY01001567">
    <property type="protein sequence ID" value="ROT77120.1"/>
    <property type="molecule type" value="Genomic_DNA"/>
</dbReference>
<dbReference type="GO" id="GO:0005634">
    <property type="term" value="C:nucleus"/>
    <property type="evidence" value="ECO:0007669"/>
    <property type="project" value="UniProtKB-SubCell"/>
</dbReference>
<organism evidence="5 6">
    <name type="scientific">Penaeus vannamei</name>
    <name type="common">Whiteleg shrimp</name>
    <name type="synonym">Litopenaeus vannamei</name>
    <dbReference type="NCBI Taxonomy" id="6689"/>
    <lineage>
        <taxon>Eukaryota</taxon>
        <taxon>Metazoa</taxon>
        <taxon>Ecdysozoa</taxon>
        <taxon>Arthropoda</taxon>
        <taxon>Crustacea</taxon>
        <taxon>Multicrustacea</taxon>
        <taxon>Malacostraca</taxon>
        <taxon>Eumalacostraca</taxon>
        <taxon>Eucarida</taxon>
        <taxon>Decapoda</taxon>
        <taxon>Dendrobranchiata</taxon>
        <taxon>Penaeoidea</taxon>
        <taxon>Penaeidae</taxon>
        <taxon>Penaeus</taxon>
    </lineage>
</organism>
<dbReference type="OrthoDB" id="5975550at2759"/>
<dbReference type="GO" id="GO:0030154">
    <property type="term" value="P:cell differentiation"/>
    <property type="evidence" value="ECO:0007669"/>
    <property type="project" value="TreeGrafter"/>
</dbReference>
<dbReference type="Gene3D" id="1.10.150.50">
    <property type="entry name" value="Transcription Factor, Ets-1"/>
    <property type="match status" value="1"/>
</dbReference>
<dbReference type="InterPro" id="IPR036390">
    <property type="entry name" value="WH_DNA-bd_sf"/>
</dbReference>
<dbReference type="InterPro" id="IPR013761">
    <property type="entry name" value="SAM/pointed_sf"/>
</dbReference>
<dbReference type="InterPro" id="IPR046328">
    <property type="entry name" value="ETS_fam"/>
</dbReference>
<name>A0A3R7MA45_PENVA</name>
<comment type="similarity">
    <text evidence="1 3">Belongs to the ETS family.</text>
</comment>
<comment type="caution">
    <text evidence="5">The sequence shown here is derived from an EMBL/GenBank/DDBJ whole genome shotgun (WGS) entry which is preliminary data.</text>
</comment>
<dbReference type="GO" id="GO:0000981">
    <property type="term" value="F:DNA-binding transcription factor activity, RNA polymerase II-specific"/>
    <property type="evidence" value="ECO:0007669"/>
    <property type="project" value="TreeGrafter"/>
</dbReference>
<evidence type="ECO:0000313" key="6">
    <source>
        <dbReference type="Proteomes" id="UP000283509"/>
    </source>
</evidence>
<dbReference type="SUPFAM" id="SSF47769">
    <property type="entry name" value="SAM/Pointed domain"/>
    <property type="match status" value="1"/>
</dbReference>
<reference evidence="5 6" key="2">
    <citation type="submission" date="2019-01" db="EMBL/GenBank/DDBJ databases">
        <title>The decoding of complex shrimp genome reveals the adaptation for benthos swimmer, frequently molting mechanism and breeding impact on genome.</title>
        <authorList>
            <person name="Sun Y."/>
            <person name="Gao Y."/>
            <person name="Yu Y."/>
        </authorList>
    </citation>
    <scope>NUCLEOTIDE SEQUENCE [LARGE SCALE GENOMIC DNA]</scope>
    <source>
        <tissue evidence="5">Muscle</tissue>
    </source>
</reference>
<dbReference type="InterPro" id="IPR000418">
    <property type="entry name" value="Ets_dom"/>
</dbReference>
<keyword evidence="6" id="KW-1185">Reference proteome</keyword>
<evidence type="ECO:0000313" key="5">
    <source>
        <dbReference type="EMBL" id="ROT77120.1"/>
    </source>
</evidence>
<protein>
    <submittedName>
        <fullName evidence="5">Putative ETS-related transcription factor Elf-5-like isoform X2</fullName>
    </submittedName>
</protein>
<evidence type="ECO:0000256" key="3">
    <source>
        <dbReference type="RuleBase" id="RU004019"/>
    </source>
</evidence>
<evidence type="ECO:0000259" key="4">
    <source>
        <dbReference type="PROSITE" id="PS50061"/>
    </source>
</evidence>
<sequence length="337" mass="37503">MALYPDSSWESPGLECTQRPFQTLDIYAWSPQDCGDWASSVCRRRGLDQNAVDLCSFRNTTGVLLLQFSLQDFCTLVGDDVGGLFYQDFLAQIKKRRANYMETPADSYPSHYGMYSTSVRDSYSSWEYTSDDIRALDQYIPEEVFENITQDFGLAEQLMPVKYGEHPPFNQPVDMARGEATQPLLDATVGGAEVGVVEEAGVGAGADGCSAEEGAVASLLYPITSRRKRTRGPKVWEFLVRLLLDPSTNPSLIAWEDREAGTFRLVEKEKIAALWIKRSGSGSLSYSNFARTIRHHYGTGNILPTDRQLVFGLGAAAWDYLNRLRQDGSGNYCLSSS</sequence>
<keyword evidence="3" id="KW-0539">Nucleus</keyword>
<feature type="domain" description="ETS" evidence="4">
    <location>
        <begin position="233"/>
        <end position="297"/>
    </location>
</feature>
<keyword evidence="2 3" id="KW-0238">DNA-binding</keyword>
<gene>
    <name evidence="5" type="ORF">C7M84_004282</name>
</gene>
<dbReference type="Proteomes" id="UP000283509">
    <property type="component" value="Unassembled WGS sequence"/>
</dbReference>
<dbReference type="SMART" id="SM00413">
    <property type="entry name" value="ETS"/>
    <property type="match status" value="1"/>
</dbReference>